<evidence type="ECO:0000313" key="1">
    <source>
        <dbReference type="EMBL" id="KNE80496.1"/>
    </source>
</evidence>
<organism evidence="1 2">
    <name type="scientific">Streptomyces fradiae</name>
    <name type="common">Streptomyces roseoflavus</name>
    <dbReference type="NCBI Taxonomy" id="1906"/>
    <lineage>
        <taxon>Bacteria</taxon>
        <taxon>Bacillati</taxon>
        <taxon>Actinomycetota</taxon>
        <taxon>Actinomycetes</taxon>
        <taxon>Kitasatosporales</taxon>
        <taxon>Streptomycetaceae</taxon>
        <taxon>Streptomyces</taxon>
    </lineage>
</organism>
<keyword evidence="2" id="KW-1185">Reference proteome</keyword>
<accession>A0ACC4W759</accession>
<comment type="caution">
    <text evidence="1">The sequence shown here is derived from an EMBL/GenBank/DDBJ whole genome shotgun (WGS) entry which is preliminary data.</text>
</comment>
<reference evidence="1" key="1">
    <citation type="submission" date="2015-07" db="EMBL/GenBank/DDBJ databases">
        <title>Draft genome sequence of Streptomyces fradiae, a resistant strain to nitron-oligomycin.</title>
        <authorList>
            <person name="Vatlin A.A."/>
            <person name="Bekker O.B."/>
            <person name="Danilenko V.N."/>
        </authorList>
    </citation>
    <scope>NUCLEOTIDE SEQUENCE</scope>
    <source>
        <strain evidence="1">Olg1-1</strain>
    </source>
</reference>
<dbReference type="Proteomes" id="UP000037185">
    <property type="component" value="Unassembled WGS sequence"/>
</dbReference>
<proteinExistence type="predicted"/>
<dbReference type="EMBL" id="LGSP01000049">
    <property type="protein sequence ID" value="KNE80496.1"/>
    <property type="molecule type" value="Genomic_DNA"/>
</dbReference>
<evidence type="ECO:0000313" key="2">
    <source>
        <dbReference type="Proteomes" id="UP000037185"/>
    </source>
</evidence>
<gene>
    <name evidence="1" type="ORF">ADZ36_21685</name>
</gene>
<name>A0ACC4W759_STRFR</name>
<sequence length="824" mass="82471">MTAPSGRTRADLLALTADTLAALTNRGLVKRASKDIDAGRAPVLTVGEDGRVRADYAGAAVAELPPGAGLDNGSCGCGATGVCRHLIGLVLAYQRTASAHGTTGTPAAPAAPAASTTTAAPTAPVPPGGVAPSASGSAATVRPRPGHTDGGTAMPAPAPRATGPASAPDGATPTPTLPTPPTPPNPPADWSPGAFDDETLTAAVGARAVTAARRTARRGYTARIHRAVPDPSEPVAPGTTVGRGPSSGPAGPWVELPTCTVRFPVPGEIGYALTDAAEAVRGEMVALAVWAFRAADEAGTGDGPVEVHPPSRSGGTTPAGAPESTPADTSAAASPYRPGDASPGAPVSLTADAPTAPAPTTPPSLATALALADDLLLDGAAHAGPVLAAALRRTAKSLTAASLHWPAAVTAELSDQLTAYAARDAAHDPLRHAALLAELHARHRAAGRAPGVLGEREAAETPLRRVRLTALGCRLSGTPEHPVTQTFFAHAEAGVVVVLHKTWQPSDRRPWGSRRVLGTTLASLAAGSVVSETARRTASRALTLTRGRLAVTTVTPLGPTAWSQLPSTLLVRDLAVHAAEWDDRPPRLVRPRVEAETVRVVEVSEVTGIGYDPAAQRLEATVLDAAGNTALLSAPHEPMAPAALDALAAALADGPRYVAGALHRDGGGLRITPYAVAGPDHRGGTGGSGGISGPGHAGGTGSGGGTGTGSAGAGGITVPHLSAGEPANLPLLPGSPPPDPVADALGSALAALADAAHHGLRHLTGPVRTALARSADDLTRTGLAVCATAVRRLLDSLPGLEDAPARWTDAQIRLLTTAELHRRG</sequence>
<protein>
    <submittedName>
        <fullName evidence="1">Uncharacterized protein</fullName>
    </submittedName>
</protein>